<dbReference type="InterPro" id="IPR041025">
    <property type="entry name" value="HNH_repeat"/>
</dbReference>
<dbReference type="GO" id="GO:0003677">
    <property type="term" value="F:DNA binding"/>
    <property type="evidence" value="ECO:0007669"/>
    <property type="project" value="InterPro"/>
</dbReference>
<gene>
    <name evidence="2" type="ORF">AVDCRST_MAG67-2758</name>
</gene>
<dbReference type="GO" id="GO:0006355">
    <property type="term" value="P:regulation of DNA-templated transcription"/>
    <property type="evidence" value="ECO:0007669"/>
    <property type="project" value="InterPro"/>
</dbReference>
<dbReference type="InterPro" id="IPR000551">
    <property type="entry name" value="MerR-type_HTH_dom"/>
</dbReference>
<organism evidence="2">
    <name type="scientific">uncultured Solirubrobacteraceae bacterium</name>
    <dbReference type="NCBI Taxonomy" id="1162706"/>
    <lineage>
        <taxon>Bacteria</taxon>
        <taxon>Bacillati</taxon>
        <taxon>Actinomycetota</taxon>
        <taxon>Thermoleophilia</taxon>
        <taxon>Solirubrobacterales</taxon>
        <taxon>Solirubrobacteraceae</taxon>
        <taxon>environmental samples</taxon>
    </lineage>
</organism>
<name>A0A6J4T2Q6_9ACTN</name>
<evidence type="ECO:0000313" key="2">
    <source>
        <dbReference type="EMBL" id="CAA9511496.1"/>
    </source>
</evidence>
<accession>A0A6J4T2Q6</accession>
<dbReference type="EMBL" id="CADCVQ010000115">
    <property type="protein sequence ID" value="CAA9511496.1"/>
    <property type="molecule type" value="Genomic_DNA"/>
</dbReference>
<protein>
    <recommendedName>
        <fullName evidence="1">HTH merR-type domain-containing protein</fullName>
    </recommendedName>
</protein>
<dbReference type="Pfam" id="PF18780">
    <property type="entry name" value="HNH_repeat"/>
    <property type="match status" value="1"/>
</dbReference>
<dbReference type="PROSITE" id="PS50937">
    <property type="entry name" value="HTH_MERR_2"/>
    <property type="match status" value="1"/>
</dbReference>
<reference evidence="2" key="1">
    <citation type="submission" date="2020-02" db="EMBL/GenBank/DDBJ databases">
        <authorList>
            <person name="Meier V. D."/>
        </authorList>
    </citation>
    <scope>NUCLEOTIDE SEQUENCE</scope>
    <source>
        <strain evidence="2">AVDCRST_MAG67</strain>
    </source>
</reference>
<dbReference type="AlphaFoldDB" id="A0A6J4T2Q6"/>
<sequence>MAQKQPPRTGHVSLPTMLDPAACDACALAPGSLQRVRQMQALRRQGWRLDEIALRFGVSRERVRQILQAHGGPDPQHVADARRRRAEAQAEERVDELLALWRAGEQPRGAAGKLGLQAAACRSTISRFATDVDRAARKASMAGAHRAQTYSDRDIILALTSVSTRVGRVPRAKEYAAHARILNYPSLPTVLNRMGGWARALQAAGMQPLGAPSQRRTRRWTEESCWIALRVVSEELGEIPTLLSYERHAAGRPELPSAATLRNRLGRWSSITTQLAAQRELARAAQAPAPVSAGAA</sequence>
<evidence type="ECO:0000259" key="1">
    <source>
        <dbReference type="PROSITE" id="PS50937"/>
    </source>
</evidence>
<proteinExistence type="predicted"/>
<feature type="domain" description="HTH merR-type" evidence="1">
    <location>
        <begin position="33"/>
        <end position="58"/>
    </location>
</feature>